<comment type="subcellular location">
    <subcellularLocation>
        <location evidence="1">Membrane</location>
        <topology evidence="1">Multi-pass membrane protein</topology>
    </subcellularLocation>
</comment>
<feature type="domain" description="Cation efflux protein transmembrane" evidence="8">
    <location>
        <begin position="32"/>
        <end position="223"/>
    </location>
</feature>
<dbReference type="InterPro" id="IPR036837">
    <property type="entry name" value="Cation_efflux_CTD_sf"/>
</dbReference>
<feature type="transmembrane region" description="Helical" evidence="7">
    <location>
        <begin position="198"/>
        <end position="215"/>
    </location>
</feature>
<proteinExistence type="inferred from homology"/>
<gene>
    <name evidence="10" type="primary">fieF_26</name>
    <name evidence="10" type="ORF">SDC9_101000</name>
</gene>
<dbReference type="Gene3D" id="3.30.70.1350">
    <property type="entry name" value="Cation efflux protein, cytoplasmic domain"/>
    <property type="match status" value="1"/>
</dbReference>
<organism evidence="10">
    <name type="scientific">bioreactor metagenome</name>
    <dbReference type="NCBI Taxonomy" id="1076179"/>
    <lineage>
        <taxon>unclassified sequences</taxon>
        <taxon>metagenomes</taxon>
        <taxon>ecological metagenomes</taxon>
    </lineage>
</organism>
<dbReference type="InterPro" id="IPR002524">
    <property type="entry name" value="Cation_efflux"/>
</dbReference>
<evidence type="ECO:0000256" key="7">
    <source>
        <dbReference type="SAM" id="Phobius"/>
    </source>
</evidence>
<name>A0A645AMS7_9ZZZZ</name>
<dbReference type="InterPro" id="IPR027470">
    <property type="entry name" value="Cation_efflux_CTD"/>
</dbReference>
<dbReference type="AlphaFoldDB" id="A0A645AMS7"/>
<evidence type="ECO:0000259" key="9">
    <source>
        <dbReference type="Pfam" id="PF16916"/>
    </source>
</evidence>
<feature type="transmembrane region" description="Helical" evidence="7">
    <location>
        <begin position="132"/>
        <end position="152"/>
    </location>
</feature>
<dbReference type="PANTHER" id="PTHR43840">
    <property type="entry name" value="MITOCHONDRIAL METAL TRANSPORTER 1-RELATED"/>
    <property type="match status" value="1"/>
</dbReference>
<dbReference type="Gene3D" id="1.20.1510.10">
    <property type="entry name" value="Cation efflux protein transmembrane domain"/>
    <property type="match status" value="1"/>
</dbReference>
<evidence type="ECO:0000256" key="2">
    <source>
        <dbReference type="ARBA" id="ARBA00008114"/>
    </source>
</evidence>
<dbReference type="GO" id="GO:0016020">
    <property type="term" value="C:membrane"/>
    <property type="evidence" value="ECO:0007669"/>
    <property type="project" value="UniProtKB-SubCell"/>
</dbReference>
<dbReference type="EMBL" id="VSSQ01014706">
    <property type="protein sequence ID" value="MPM54226.1"/>
    <property type="molecule type" value="Genomic_DNA"/>
</dbReference>
<evidence type="ECO:0000259" key="8">
    <source>
        <dbReference type="Pfam" id="PF01545"/>
    </source>
</evidence>
<keyword evidence="5 7" id="KW-1133">Transmembrane helix</keyword>
<dbReference type="InterPro" id="IPR050291">
    <property type="entry name" value="CDF_Transporter"/>
</dbReference>
<dbReference type="SUPFAM" id="SSF161111">
    <property type="entry name" value="Cation efflux protein transmembrane domain-like"/>
    <property type="match status" value="1"/>
</dbReference>
<evidence type="ECO:0000313" key="10">
    <source>
        <dbReference type="EMBL" id="MPM54226.1"/>
    </source>
</evidence>
<sequence length="390" mass="42940">MYGLLPRLFIRDYTNVSDTKVREHYGVLSGAVGIFINILLGALKIAVGIITNSIAITADAVNNLSDAGSSGINLLGFKLANKPADKGHPYGHGRIEYISGLIVSFIVLLFGIEFLKTSVSRIIHPEAVKFSIPVVIILTLTIFAKIWLAFFYKSIGKAIHSKTMSAVAMDSISDCGATAVTILSLVLSKFTSFNADGYFGTLVAVIIIIAGINLIKDTIDPLLGQPPEQELVDEIEKEVLSYDGVVGIHDLVIHNYGPSRIFGSLHVEMPSSFDAMVAHDTIDTIERDLSTKFKINFSIHYDPIITDNAFVNEKKAFARDILKDIDSRISMHDFRIVAGPTHTNFIFDIVLPYDCKITENQVVKKINEMFQNSDKSYFAVITVDRAYNGN</sequence>
<evidence type="ECO:0000256" key="3">
    <source>
        <dbReference type="ARBA" id="ARBA00022448"/>
    </source>
</evidence>
<dbReference type="Pfam" id="PF01545">
    <property type="entry name" value="Cation_efflux"/>
    <property type="match status" value="1"/>
</dbReference>
<keyword evidence="6 7" id="KW-0472">Membrane</keyword>
<feature type="domain" description="Cation efflux protein cytoplasmic" evidence="9">
    <location>
        <begin position="227"/>
        <end position="303"/>
    </location>
</feature>
<evidence type="ECO:0000256" key="6">
    <source>
        <dbReference type="ARBA" id="ARBA00023136"/>
    </source>
</evidence>
<keyword evidence="3" id="KW-0813">Transport</keyword>
<dbReference type="NCBIfam" id="TIGR01297">
    <property type="entry name" value="CDF"/>
    <property type="match status" value="1"/>
</dbReference>
<feature type="transmembrane region" description="Helical" evidence="7">
    <location>
        <begin position="164"/>
        <end position="186"/>
    </location>
</feature>
<feature type="transmembrane region" description="Helical" evidence="7">
    <location>
        <begin position="95"/>
        <end position="112"/>
    </location>
</feature>
<evidence type="ECO:0000256" key="4">
    <source>
        <dbReference type="ARBA" id="ARBA00022692"/>
    </source>
</evidence>
<comment type="caution">
    <text evidence="10">The sequence shown here is derived from an EMBL/GenBank/DDBJ whole genome shotgun (WGS) entry which is preliminary data.</text>
</comment>
<dbReference type="PANTHER" id="PTHR43840:SF15">
    <property type="entry name" value="MITOCHONDRIAL METAL TRANSPORTER 1-RELATED"/>
    <property type="match status" value="1"/>
</dbReference>
<dbReference type="Pfam" id="PF16916">
    <property type="entry name" value="ZT_dimer"/>
    <property type="match status" value="1"/>
</dbReference>
<dbReference type="GO" id="GO:0008324">
    <property type="term" value="F:monoatomic cation transmembrane transporter activity"/>
    <property type="evidence" value="ECO:0007669"/>
    <property type="project" value="InterPro"/>
</dbReference>
<keyword evidence="4 7" id="KW-0812">Transmembrane</keyword>
<feature type="transmembrane region" description="Helical" evidence="7">
    <location>
        <begin position="25"/>
        <end position="47"/>
    </location>
</feature>
<accession>A0A645AMS7</accession>
<evidence type="ECO:0000256" key="1">
    <source>
        <dbReference type="ARBA" id="ARBA00004141"/>
    </source>
</evidence>
<evidence type="ECO:0000256" key="5">
    <source>
        <dbReference type="ARBA" id="ARBA00022989"/>
    </source>
</evidence>
<dbReference type="SUPFAM" id="SSF160240">
    <property type="entry name" value="Cation efflux protein cytoplasmic domain-like"/>
    <property type="match status" value="1"/>
</dbReference>
<reference evidence="10" key="1">
    <citation type="submission" date="2019-08" db="EMBL/GenBank/DDBJ databases">
        <authorList>
            <person name="Kucharzyk K."/>
            <person name="Murdoch R.W."/>
            <person name="Higgins S."/>
            <person name="Loffler F."/>
        </authorList>
    </citation>
    <scope>NUCLEOTIDE SEQUENCE</scope>
</reference>
<dbReference type="InterPro" id="IPR058533">
    <property type="entry name" value="Cation_efflux_TM"/>
</dbReference>
<protein>
    <submittedName>
        <fullName evidence="10">Ferrous-iron efflux pump FieF</fullName>
    </submittedName>
</protein>
<comment type="similarity">
    <text evidence="2">Belongs to the cation diffusion facilitator (CDF) transporter (TC 2.A.4) family.</text>
</comment>
<dbReference type="InterPro" id="IPR027469">
    <property type="entry name" value="Cation_efflux_TMD_sf"/>
</dbReference>
<dbReference type="FunFam" id="1.20.1510.10:FF:000006">
    <property type="entry name" value="Divalent cation efflux transporter"/>
    <property type="match status" value="1"/>
</dbReference>